<dbReference type="InterPro" id="IPR039671">
    <property type="entry name" value="THEMIS"/>
</dbReference>
<evidence type="ECO:0000256" key="2">
    <source>
        <dbReference type="SAM" id="MobiDB-lite"/>
    </source>
</evidence>
<accession>A0A3B4D095</accession>
<comment type="similarity">
    <text evidence="1">Belongs to the themis family.</text>
</comment>
<dbReference type="GeneID" id="108432851"/>
<name>A0A3B4D095_PYGNA</name>
<reference evidence="4 5" key="1">
    <citation type="submission" date="2020-10" db="EMBL/GenBank/DDBJ databases">
        <title>Pygocentrus nattereri (red-bellied piranha) genome, fPygNat1, primary haplotype.</title>
        <authorList>
            <person name="Myers G."/>
            <person name="Meyer A."/>
            <person name="Karagic N."/>
            <person name="Pippel M."/>
            <person name="Winkler S."/>
            <person name="Tracey A."/>
            <person name="Wood J."/>
            <person name="Formenti G."/>
            <person name="Howe K."/>
            <person name="Fedrigo O."/>
            <person name="Jarvis E.D."/>
        </authorList>
    </citation>
    <scope>NUCLEOTIDE SEQUENCE [LARGE SCALE GENOMIC DNA]</scope>
</reference>
<dbReference type="GeneTree" id="ENSGT00530000063770"/>
<protein>
    <recommendedName>
        <fullName evidence="3">CABIT domain-containing protein</fullName>
    </recommendedName>
</protein>
<reference evidence="4" key="3">
    <citation type="submission" date="2025-09" db="UniProtKB">
        <authorList>
            <consortium name="Ensembl"/>
        </authorList>
    </citation>
    <scope>IDENTIFICATION</scope>
</reference>
<feature type="compositionally biased region" description="Pro residues" evidence="2">
    <location>
        <begin position="559"/>
        <end position="571"/>
    </location>
</feature>
<dbReference type="Proteomes" id="UP001501920">
    <property type="component" value="Chromosome 4"/>
</dbReference>
<dbReference type="GO" id="GO:0005634">
    <property type="term" value="C:nucleus"/>
    <property type="evidence" value="ECO:0007669"/>
    <property type="project" value="TreeGrafter"/>
</dbReference>
<dbReference type="OrthoDB" id="9879477at2759"/>
<feature type="region of interest" description="Disordered" evidence="2">
    <location>
        <begin position="547"/>
        <end position="621"/>
    </location>
</feature>
<dbReference type="GO" id="GO:0005737">
    <property type="term" value="C:cytoplasm"/>
    <property type="evidence" value="ECO:0007669"/>
    <property type="project" value="TreeGrafter"/>
</dbReference>
<feature type="domain" description="CABIT" evidence="3">
    <location>
        <begin position="276"/>
        <end position="512"/>
    </location>
</feature>
<evidence type="ECO:0000313" key="5">
    <source>
        <dbReference type="Proteomes" id="UP001501920"/>
    </source>
</evidence>
<dbReference type="InterPro" id="IPR025946">
    <property type="entry name" value="CABIT_dom"/>
</dbReference>
<dbReference type="CTD" id="387357"/>
<evidence type="ECO:0000256" key="1">
    <source>
        <dbReference type="ARBA" id="ARBA00006414"/>
    </source>
</evidence>
<reference evidence="4" key="2">
    <citation type="submission" date="2025-08" db="UniProtKB">
        <authorList>
            <consortium name="Ensembl"/>
        </authorList>
    </citation>
    <scope>IDENTIFICATION</scope>
</reference>
<organism evidence="4 5">
    <name type="scientific">Pygocentrus nattereri</name>
    <name type="common">Red-bellied piranha</name>
    <dbReference type="NCBI Taxonomy" id="42514"/>
    <lineage>
        <taxon>Eukaryota</taxon>
        <taxon>Metazoa</taxon>
        <taxon>Chordata</taxon>
        <taxon>Craniata</taxon>
        <taxon>Vertebrata</taxon>
        <taxon>Euteleostomi</taxon>
        <taxon>Actinopterygii</taxon>
        <taxon>Neopterygii</taxon>
        <taxon>Teleostei</taxon>
        <taxon>Ostariophysi</taxon>
        <taxon>Characiformes</taxon>
        <taxon>Characoidei</taxon>
        <taxon>Pygocentrus</taxon>
    </lineage>
</organism>
<dbReference type="RefSeq" id="XP_017562462.1">
    <property type="nucleotide sequence ID" value="XM_017706973.2"/>
</dbReference>
<dbReference type="PANTHER" id="PTHR15215:SF1">
    <property type="entry name" value="PROTEIN THEMIS"/>
    <property type="match status" value="1"/>
</dbReference>
<dbReference type="Pfam" id="PF12736">
    <property type="entry name" value="CABIT"/>
    <property type="match status" value="2"/>
</dbReference>
<keyword evidence="5" id="KW-1185">Reference proteome</keyword>
<dbReference type="GO" id="GO:0050852">
    <property type="term" value="P:T cell receptor signaling pathway"/>
    <property type="evidence" value="ECO:0007669"/>
    <property type="project" value="TreeGrafter"/>
</dbReference>
<gene>
    <name evidence="4" type="primary">THEMIS</name>
</gene>
<evidence type="ECO:0000313" key="4">
    <source>
        <dbReference type="Ensembl" id="ENSPNAP00000016466.1"/>
    </source>
</evidence>
<feature type="domain" description="CABIT" evidence="3">
    <location>
        <begin position="17"/>
        <end position="257"/>
    </location>
</feature>
<feature type="compositionally biased region" description="Basic and acidic residues" evidence="2">
    <location>
        <begin position="597"/>
        <end position="612"/>
    </location>
</feature>
<proteinExistence type="inferred from homology"/>
<dbReference type="STRING" id="42514.ENSPNAP00000016466"/>
<dbReference type="AlphaFoldDB" id="A0A3B4D095"/>
<dbReference type="OMA" id="YDEGSMY"/>
<evidence type="ECO:0000259" key="3">
    <source>
        <dbReference type="Pfam" id="PF12736"/>
    </source>
</evidence>
<dbReference type="Ensembl" id="ENSPNAT00000024965.2">
    <property type="protein sequence ID" value="ENSPNAP00000016466.1"/>
    <property type="gene ID" value="ENSPNAG00000022608.2"/>
</dbReference>
<dbReference type="PANTHER" id="PTHR15215">
    <property type="entry name" value="CABIT DOMAIN-CONTAINING PROTEIN"/>
    <property type="match status" value="1"/>
</dbReference>
<sequence length="681" mass="76966">MAVTLTEFTRSLDPKTLPRILQIQSGFYCQGAVYELFGRECCLATGDLMKIIDISITRFITQTADASEIKLPLEYPGLFRIISDSQPYLTIKEIVDSLKVSSHRLGQPAFISANQIQLPQGLVNEKEGFRITAVTLDVQGGGHVDCELLHKEPKFSFRLDLSQEGHFTECEDDQFYTLRELAEWKIPKGRKRTVTAANAPPPKDMLFSTLLENVSGELTLTPVYELQAVMQLRKSVALIPSNMDVDVMDVTEQFDVNTFIQPLSLQDIFQKPSEIFPMVADVIERPLVESYMPGEFVSLLRSEQVIIHRVYEAKRILATEIRQESPRHFLIPATYKGRLKRRPREFPTAYDLERARSDTEQLHVVATRGFDSTYSGLASVLVGDEFVVKKSKSAEVVCDGNRDAVDALTCMKIKGKTHESVRIPMCLDGGFMEVIHDKRQYSISEVCHWFPLPFNVKVSVRDLSLKEDILASVPGLRIEEEITDPYLLISTLDLSSWWEVPVNRTHMIVHLEKSWTGGVSTSNVNSAIEEISEDSYYTMRRYVFTTIMPPPRPPKKPKQPPARPAKPQPNPRPEKPANTPTSCSPKSPRPAVVSRDSSTDRSHSTVRTERTPKSPATFPKPVLQKAVTRGHSLEDVCVNIPDEDDPHDYEYIDEDELDNIRKQFHEQSINIPAKGKPSNTI</sequence>